<dbReference type="PANTHER" id="PTHR45398:SF1">
    <property type="entry name" value="ENZYME, PUTATIVE (JCVI)-RELATED"/>
    <property type="match status" value="1"/>
</dbReference>
<evidence type="ECO:0000259" key="3">
    <source>
        <dbReference type="Pfam" id="PF00668"/>
    </source>
</evidence>
<evidence type="ECO:0000256" key="1">
    <source>
        <dbReference type="ARBA" id="ARBA00029454"/>
    </source>
</evidence>
<comment type="similarity">
    <text evidence="1">Belongs to the NRP synthetase family.</text>
</comment>
<keyword evidence="5" id="KW-1185">Reference proteome</keyword>
<dbReference type="InterPro" id="IPR023213">
    <property type="entry name" value="CAT-like_dom_sf"/>
</dbReference>
<dbReference type="InterPro" id="IPR001242">
    <property type="entry name" value="Condensation_dom"/>
</dbReference>
<dbReference type="SUPFAM" id="SSF52777">
    <property type="entry name" value="CoA-dependent acyltransferases"/>
    <property type="match status" value="2"/>
</dbReference>
<evidence type="ECO:0000256" key="2">
    <source>
        <dbReference type="SAM" id="MobiDB-lite"/>
    </source>
</evidence>
<dbReference type="Pfam" id="PF00668">
    <property type="entry name" value="Condensation"/>
    <property type="match status" value="1"/>
</dbReference>
<dbReference type="Gene3D" id="3.30.559.30">
    <property type="entry name" value="Nonribosomal peptide synthetase, condensation domain"/>
    <property type="match status" value="1"/>
</dbReference>
<organism evidence="4 5">
    <name type="scientific">Fusarium torulosum</name>
    <dbReference type="NCBI Taxonomy" id="33205"/>
    <lineage>
        <taxon>Eukaryota</taxon>
        <taxon>Fungi</taxon>
        <taxon>Dikarya</taxon>
        <taxon>Ascomycota</taxon>
        <taxon>Pezizomycotina</taxon>
        <taxon>Sordariomycetes</taxon>
        <taxon>Hypocreomycetidae</taxon>
        <taxon>Hypocreales</taxon>
        <taxon>Nectriaceae</taxon>
        <taxon>Fusarium</taxon>
    </lineage>
</organism>
<dbReference type="Gene3D" id="3.30.559.10">
    <property type="entry name" value="Chloramphenicol acetyltransferase-like domain"/>
    <property type="match status" value="1"/>
</dbReference>
<feature type="region of interest" description="Disordered" evidence="2">
    <location>
        <begin position="110"/>
        <end position="150"/>
    </location>
</feature>
<proteinExistence type="inferred from homology"/>
<dbReference type="GO" id="GO:0003824">
    <property type="term" value="F:catalytic activity"/>
    <property type="evidence" value="ECO:0007669"/>
    <property type="project" value="InterPro"/>
</dbReference>
<dbReference type="PANTHER" id="PTHR45398">
    <property type="match status" value="1"/>
</dbReference>
<sequence length="643" mass="70649">MVRKLFIKYHKICKHSTCSSSLLIQDPSHNMMYLGCKALQDMVFDSYLVIQIVRRVQDFGLELKFADALSGMTLTSMAARLTPTAIARGDASQSSFAATVLLPTVGVTNSSSASTDDSYNHLSTAKNSSHSGEDTLSDSRSNFSAKGSGSAQAAVEKVPSRVSIELTADKLPLATVLIEPVHPAVVESADEPREADNAPRHSFGLGWETIEDLVPATSVQVAMLESQQRLLTPNLYVPRAIWRRVVDTHASLRTVFVRTVTGSDCRYSQLVLKSVDTCVQHLKAKSEKDALKFLADYTPAATAFRSEKGLRPAHVLTLCHITGSDKDDTTDDQFIFDLSINHALSDAVSSAVIFRQLAAICSNAADLRSDSSRSEGKEYWKSYLNNAEPCHFPSGMNISATPLGKVWKVSVHFERSSELRDYTTATGITASTFFRTAWAMLLAKWLGRTDVCFGYVVSGRDASVPGIEEIVGPVLNILPCRANVPSARNETPYQDIPEKKDAIELELPLDKIQTDLLESLPHQLSSSTFIDNSTSPESSMFNTLVNFRNSGLSRISKTERTPGDHTAMGTESVFSKIEDFEVLWYEDPMGFDIILAVGEGKDKLEIDLNYWEGRISHETVDQVGQELLRTLHTILDTCGGIET</sequence>
<dbReference type="Proteomes" id="UP001187734">
    <property type="component" value="Unassembled WGS sequence"/>
</dbReference>
<feature type="domain" description="Condensation" evidence="3">
    <location>
        <begin position="242"/>
        <end position="638"/>
    </location>
</feature>
<evidence type="ECO:0000313" key="4">
    <source>
        <dbReference type="EMBL" id="SPJ73399.1"/>
    </source>
</evidence>
<comment type="caution">
    <text evidence="4">The sequence shown here is derived from an EMBL/GenBank/DDBJ whole genome shotgun (WGS) entry which is preliminary data.</text>
</comment>
<feature type="compositionally biased region" description="Polar residues" evidence="2">
    <location>
        <begin position="110"/>
        <end position="130"/>
    </location>
</feature>
<accession>A0AAE8M3E5</accession>
<feature type="compositionally biased region" description="Polar residues" evidence="2">
    <location>
        <begin position="138"/>
        <end position="150"/>
    </location>
</feature>
<name>A0AAE8M3E5_9HYPO</name>
<evidence type="ECO:0000313" key="5">
    <source>
        <dbReference type="Proteomes" id="UP001187734"/>
    </source>
</evidence>
<reference evidence="4" key="1">
    <citation type="submission" date="2018-03" db="EMBL/GenBank/DDBJ databases">
        <authorList>
            <person name="Guldener U."/>
        </authorList>
    </citation>
    <scope>NUCLEOTIDE SEQUENCE</scope>
</reference>
<dbReference type="EMBL" id="ONZP01000093">
    <property type="protein sequence ID" value="SPJ73399.1"/>
    <property type="molecule type" value="Genomic_DNA"/>
</dbReference>
<gene>
    <name evidence="4" type="ORF">FTOL_03129</name>
</gene>
<protein>
    <recommendedName>
        <fullName evidence="3">Condensation domain-containing protein</fullName>
    </recommendedName>
</protein>
<dbReference type="AlphaFoldDB" id="A0AAE8M3E5"/>